<dbReference type="AlphaFoldDB" id="A0A1Y2JJ64"/>
<evidence type="ECO:0000313" key="1">
    <source>
        <dbReference type="EMBL" id="OSJ29694.1"/>
    </source>
</evidence>
<evidence type="ECO:0000313" key="2">
    <source>
        <dbReference type="Proteomes" id="UP000193335"/>
    </source>
</evidence>
<gene>
    <name evidence="1" type="ORF">BSZ19_26170</name>
</gene>
<dbReference type="EMBL" id="NAFL01000264">
    <property type="protein sequence ID" value="OSJ29694.1"/>
    <property type="molecule type" value="Genomic_DNA"/>
</dbReference>
<comment type="caution">
    <text evidence="1">The sequence shown here is derived from an EMBL/GenBank/DDBJ whole genome shotgun (WGS) entry which is preliminary data.</text>
</comment>
<sequence>MTPAPIHIKQRVLEKSPLLERIWNIAIHMSATNIGGSLYVERKRRALIIVNNDTDTPFITGDQPTINLKGIRPEPADRLSIFYPISPTAALLMADVDEEPAFPADGLTREQALTLNRSIFRASYKQVFARSAGSLETAATAL</sequence>
<dbReference type="InterPro" id="IPR025332">
    <property type="entry name" value="DUF4238"/>
</dbReference>
<name>A0A1Y2JJ64_BRAJP</name>
<protein>
    <submittedName>
        <fullName evidence="1">Uncharacterized protein</fullName>
    </submittedName>
</protein>
<reference evidence="1 2" key="1">
    <citation type="submission" date="2017-03" db="EMBL/GenBank/DDBJ databases">
        <title>Whole genome sequences of fourteen strains of Bradyrhizobium canariense and one strain of Bradyrhizobium japonicum isolated from Lupinus (Papilionoideae: Genisteae) species in Algeria.</title>
        <authorList>
            <person name="Crovadore J."/>
            <person name="Chekireb D."/>
            <person name="Brachmann A."/>
            <person name="Chablais R."/>
            <person name="Cochard B."/>
            <person name="Lefort F."/>
        </authorList>
    </citation>
    <scope>NUCLEOTIDE SEQUENCE [LARGE SCALE GENOMIC DNA]</scope>
    <source>
        <strain evidence="1 2">UBMA197</strain>
    </source>
</reference>
<organism evidence="1 2">
    <name type="scientific">Bradyrhizobium japonicum</name>
    <dbReference type="NCBI Taxonomy" id="375"/>
    <lineage>
        <taxon>Bacteria</taxon>
        <taxon>Pseudomonadati</taxon>
        <taxon>Pseudomonadota</taxon>
        <taxon>Alphaproteobacteria</taxon>
        <taxon>Hyphomicrobiales</taxon>
        <taxon>Nitrobacteraceae</taxon>
        <taxon>Bradyrhizobium</taxon>
    </lineage>
</organism>
<proteinExistence type="predicted"/>
<dbReference type="Proteomes" id="UP000193335">
    <property type="component" value="Unassembled WGS sequence"/>
</dbReference>
<dbReference type="Pfam" id="PF14022">
    <property type="entry name" value="DUF4238"/>
    <property type="match status" value="1"/>
</dbReference>
<accession>A0A1Y2JJ64</accession>